<keyword evidence="2" id="KW-0418">Kinase</keyword>
<sequence length="341" mass="36220">MNGYTIDKERLLASVAGLAGNEVLIVGDVMVDEYLMGDAERISPEAPVPVVHVTEDRHLVGGAGNVARNVRTLGGVPRLISVCGTGTRAALLRRVLDNEGIEPQLVEIPGRPTTIKTRVIARQQQMLRIDREDASPVGGVHLDRLLALVQDALADTHVVVVSDYGKGIVTASFMERLSAMCAASSTRPLILVDPKTPNFHLYKGVHMLTPNTKETSEGAGLPAGNREQIRAAAAAIFRKLDCEHLLTTLGPQGMALFMTPDDAWHVPTVAQKVYDVTGAGDTVIATVGLCLASGLPLLESCILANYAAGIVVGQVGAATASPDELRHAIATLDVPQVNRWQ</sequence>
<dbReference type="EMBL" id="CP000527">
    <property type="protein sequence ID" value="ABM27058.1"/>
    <property type="molecule type" value="Genomic_DNA"/>
</dbReference>
<dbReference type="HOGENOM" id="CLU_021150_0_1_7"/>
<dbReference type="CDD" id="cd01172">
    <property type="entry name" value="RfaE_like"/>
    <property type="match status" value="1"/>
</dbReference>
<dbReference type="Pfam" id="PF00294">
    <property type="entry name" value="PfkB"/>
    <property type="match status" value="1"/>
</dbReference>
<dbReference type="GO" id="GO:0033786">
    <property type="term" value="F:heptose-1-phosphate adenylyltransferase activity"/>
    <property type="evidence" value="ECO:0007669"/>
    <property type="project" value="TreeGrafter"/>
</dbReference>
<dbReference type="InterPro" id="IPR011913">
    <property type="entry name" value="RfaE_dom_I"/>
</dbReference>
<dbReference type="InterPro" id="IPR002173">
    <property type="entry name" value="Carboh/pur_kinase_PfkB_CS"/>
</dbReference>
<dbReference type="PANTHER" id="PTHR46969:SF1">
    <property type="entry name" value="BIFUNCTIONAL PROTEIN HLDE"/>
    <property type="match status" value="1"/>
</dbReference>
<dbReference type="RefSeq" id="WP_011791339.1">
    <property type="nucleotide sequence ID" value="NC_008751.1"/>
</dbReference>
<evidence type="ECO:0000313" key="4">
    <source>
        <dbReference type="EMBL" id="ABM27058.1"/>
    </source>
</evidence>
<dbReference type="GO" id="GO:0005829">
    <property type="term" value="C:cytosol"/>
    <property type="evidence" value="ECO:0007669"/>
    <property type="project" value="TreeGrafter"/>
</dbReference>
<evidence type="ECO:0000256" key="1">
    <source>
        <dbReference type="ARBA" id="ARBA00022679"/>
    </source>
</evidence>
<gene>
    <name evidence="4" type="ordered locus">Dvul_0034</name>
</gene>
<feature type="domain" description="Carbohydrate kinase PfkB" evidence="3">
    <location>
        <begin position="23"/>
        <end position="322"/>
    </location>
</feature>
<reference evidence="5" key="1">
    <citation type="journal article" date="2009" name="Environ. Microbiol.">
        <title>Contribution of mobile genetic elements to Desulfovibrio vulgaris genome plasticity.</title>
        <authorList>
            <person name="Walker C.B."/>
            <person name="Stolyar S."/>
            <person name="Chivian D."/>
            <person name="Pinel N."/>
            <person name="Gabster J.A."/>
            <person name="Dehal P.S."/>
            <person name="He Z."/>
            <person name="Yang Z.K."/>
            <person name="Yen H.C."/>
            <person name="Zhou J."/>
            <person name="Wall J.D."/>
            <person name="Hazen T.C."/>
            <person name="Arkin A.P."/>
            <person name="Stahl D.A."/>
        </authorList>
    </citation>
    <scope>NUCLEOTIDE SEQUENCE [LARGE SCALE GENOMIC DNA]</scope>
    <source>
        <strain evidence="5">DP4</strain>
    </source>
</reference>
<dbReference type="GO" id="GO:0033785">
    <property type="term" value="F:heptose 7-phosphate kinase activity"/>
    <property type="evidence" value="ECO:0007669"/>
    <property type="project" value="TreeGrafter"/>
</dbReference>
<dbReference type="KEGG" id="dvl:Dvul_0034"/>
<dbReference type="PANTHER" id="PTHR46969">
    <property type="entry name" value="BIFUNCTIONAL PROTEIN HLDE"/>
    <property type="match status" value="1"/>
</dbReference>
<evidence type="ECO:0000256" key="2">
    <source>
        <dbReference type="ARBA" id="ARBA00022777"/>
    </source>
</evidence>
<dbReference type="GO" id="GO:0016773">
    <property type="term" value="F:phosphotransferase activity, alcohol group as acceptor"/>
    <property type="evidence" value="ECO:0007669"/>
    <property type="project" value="InterPro"/>
</dbReference>
<dbReference type="Proteomes" id="UP000009173">
    <property type="component" value="Chromosome"/>
</dbReference>
<evidence type="ECO:0000259" key="3">
    <source>
        <dbReference type="Pfam" id="PF00294"/>
    </source>
</evidence>
<evidence type="ECO:0000313" key="5">
    <source>
        <dbReference type="Proteomes" id="UP000009173"/>
    </source>
</evidence>
<organism evidence="4 5">
    <name type="scientific">Nitratidesulfovibrio vulgaris (strain DP4)</name>
    <name type="common">Desulfovibrio vulgaris</name>
    <dbReference type="NCBI Taxonomy" id="391774"/>
    <lineage>
        <taxon>Bacteria</taxon>
        <taxon>Pseudomonadati</taxon>
        <taxon>Thermodesulfobacteriota</taxon>
        <taxon>Desulfovibrionia</taxon>
        <taxon>Desulfovibrionales</taxon>
        <taxon>Desulfovibrionaceae</taxon>
        <taxon>Nitratidesulfovibrio</taxon>
    </lineage>
</organism>
<dbReference type="FunFam" id="3.40.1190.20:FF:000002">
    <property type="entry name" value="Bifunctional protein HldE"/>
    <property type="match status" value="1"/>
</dbReference>
<dbReference type="AlphaFoldDB" id="A0A0H3A6G6"/>
<accession>A0A0H3A6G6</accession>
<dbReference type="InterPro" id="IPR011611">
    <property type="entry name" value="PfkB_dom"/>
</dbReference>
<dbReference type="PROSITE" id="PS00583">
    <property type="entry name" value="PFKB_KINASES_1"/>
    <property type="match status" value="1"/>
</dbReference>
<dbReference type="SUPFAM" id="SSF53613">
    <property type="entry name" value="Ribokinase-like"/>
    <property type="match status" value="1"/>
</dbReference>
<dbReference type="InterPro" id="IPR029056">
    <property type="entry name" value="Ribokinase-like"/>
</dbReference>
<name>A0A0H3A6G6_NITV4</name>
<protein>
    <submittedName>
        <fullName evidence="4">PfkB domain protein</fullName>
    </submittedName>
</protein>
<proteinExistence type="predicted"/>
<keyword evidence="1" id="KW-0808">Transferase</keyword>
<dbReference type="Gene3D" id="3.40.1190.20">
    <property type="match status" value="1"/>
</dbReference>